<keyword evidence="2" id="KW-0648">Protein biosynthesis</keyword>
<comment type="caution">
    <text evidence="3">The sequence shown here is derived from an EMBL/GenBank/DDBJ whole genome shotgun (WGS) entry which is preliminary data.</text>
</comment>
<proteinExistence type="inferred from homology"/>
<feature type="binding site" evidence="2">
    <location>
        <position position="147"/>
    </location>
    <ligand>
        <name>Fe cation</name>
        <dbReference type="ChEBI" id="CHEBI:24875"/>
    </ligand>
</feature>
<evidence type="ECO:0000256" key="1">
    <source>
        <dbReference type="ARBA" id="ARBA00010759"/>
    </source>
</evidence>
<dbReference type="InterPro" id="IPR023635">
    <property type="entry name" value="Peptide_deformylase"/>
</dbReference>
<organism evidence="3 4">
    <name type="scientific">Candidatus Shapirobacteria bacterium CG06_land_8_20_14_3_00_40_12</name>
    <dbReference type="NCBI Taxonomy" id="1974881"/>
    <lineage>
        <taxon>Bacteria</taxon>
        <taxon>Candidatus Shapironibacteriota</taxon>
    </lineage>
</organism>
<evidence type="ECO:0000313" key="4">
    <source>
        <dbReference type="Proteomes" id="UP000231407"/>
    </source>
</evidence>
<dbReference type="CDD" id="cd00487">
    <property type="entry name" value="Pep_deformylase"/>
    <property type="match status" value="1"/>
</dbReference>
<feature type="binding site" evidence="2">
    <location>
        <position position="151"/>
    </location>
    <ligand>
        <name>Fe cation</name>
        <dbReference type="ChEBI" id="CHEBI:24875"/>
    </ligand>
</feature>
<comment type="cofactor">
    <cofactor evidence="2">
        <name>Fe(2+)</name>
        <dbReference type="ChEBI" id="CHEBI:29033"/>
    </cofactor>
    <text evidence="2">Binds 1 Fe(2+) ion.</text>
</comment>
<dbReference type="Proteomes" id="UP000231407">
    <property type="component" value="Unassembled WGS sequence"/>
</dbReference>
<dbReference type="PRINTS" id="PR01576">
    <property type="entry name" value="PDEFORMYLASE"/>
</dbReference>
<keyword evidence="2" id="KW-0479">Metal-binding</keyword>
<dbReference type="GO" id="GO:0046872">
    <property type="term" value="F:metal ion binding"/>
    <property type="evidence" value="ECO:0007669"/>
    <property type="project" value="UniProtKB-KW"/>
</dbReference>
<dbReference type="PANTHER" id="PTHR10458:SF22">
    <property type="entry name" value="PEPTIDE DEFORMYLASE"/>
    <property type="match status" value="1"/>
</dbReference>
<feature type="active site" evidence="2">
    <location>
        <position position="148"/>
    </location>
</feature>
<dbReference type="Gene3D" id="3.90.45.10">
    <property type="entry name" value="Peptide deformylase"/>
    <property type="match status" value="1"/>
</dbReference>
<dbReference type="HAMAP" id="MF_00163">
    <property type="entry name" value="Pep_deformylase"/>
    <property type="match status" value="1"/>
</dbReference>
<dbReference type="PIRSF" id="PIRSF004749">
    <property type="entry name" value="Pep_def"/>
    <property type="match status" value="1"/>
</dbReference>
<comment type="catalytic activity">
    <reaction evidence="2">
        <text>N-terminal N-formyl-L-methionyl-[peptide] + H2O = N-terminal L-methionyl-[peptide] + formate</text>
        <dbReference type="Rhea" id="RHEA:24420"/>
        <dbReference type="Rhea" id="RHEA-COMP:10639"/>
        <dbReference type="Rhea" id="RHEA-COMP:10640"/>
        <dbReference type="ChEBI" id="CHEBI:15377"/>
        <dbReference type="ChEBI" id="CHEBI:15740"/>
        <dbReference type="ChEBI" id="CHEBI:49298"/>
        <dbReference type="ChEBI" id="CHEBI:64731"/>
        <dbReference type="EC" id="3.5.1.88"/>
    </reaction>
</comment>
<reference evidence="4" key="1">
    <citation type="submission" date="2017-09" db="EMBL/GenBank/DDBJ databases">
        <title>Depth-based differentiation of microbial function through sediment-hosted aquifers and enrichment of novel symbionts in the deep terrestrial subsurface.</title>
        <authorList>
            <person name="Probst A.J."/>
            <person name="Ladd B."/>
            <person name="Jarett J.K."/>
            <person name="Geller-Mcgrath D.E."/>
            <person name="Sieber C.M.K."/>
            <person name="Emerson J.B."/>
            <person name="Anantharaman K."/>
            <person name="Thomas B.C."/>
            <person name="Malmstrom R."/>
            <person name="Stieglmeier M."/>
            <person name="Klingl A."/>
            <person name="Woyke T."/>
            <person name="Ryan C.M."/>
            <person name="Banfield J.F."/>
        </authorList>
    </citation>
    <scope>NUCLEOTIDE SEQUENCE [LARGE SCALE GENOMIC DNA]</scope>
</reference>
<comment type="similarity">
    <text evidence="1 2">Belongs to the polypeptide deformylase family.</text>
</comment>
<dbReference type="InterPro" id="IPR036821">
    <property type="entry name" value="Peptide_deformylase_sf"/>
</dbReference>
<dbReference type="EMBL" id="PEWA01000024">
    <property type="protein sequence ID" value="PIU73473.1"/>
    <property type="molecule type" value="Genomic_DNA"/>
</dbReference>
<dbReference type="AlphaFoldDB" id="A0A2M7ASE3"/>
<dbReference type="SUPFAM" id="SSF56420">
    <property type="entry name" value="Peptide deformylase"/>
    <property type="match status" value="1"/>
</dbReference>
<gene>
    <name evidence="2 3" type="primary">def</name>
    <name evidence="3" type="ORF">COS78_02090</name>
</gene>
<keyword evidence="2" id="KW-0408">Iron</keyword>
<keyword evidence="2" id="KW-0378">Hydrolase</keyword>
<name>A0A2M7ASE3_9BACT</name>
<accession>A0A2M7ASE3</accession>
<dbReference type="EC" id="3.5.1.88" evidence="2"/>
<dbReference type="Pfam" id="PF01327">
    <property type="entry name" value="Pep_deformylase"/>
    <property type="match status" value="1"/>
</dbReference>
<evidence type="ECO:0000256" key="2">
    <source>
        <dbReference type="HAMAP-Rule" id="MF_00163"/>
    </source>
</evidence>
<evidence type="ECO:0000313" key="3">
    <source>
        <dbReference type="EMBL" id="PIU73473.1"/>
    </source>
</evidence>
<feature type="binding site" evidence="2">
    <location>
        <position position="102"/>
    </location>
    <ligand>
        <name>Fe cation</name>
        <dbReference type="ChEBI" id="CHEBI:24875"/>
    </ligand>
</feature>
<dbReference type="PANTHER" id="PTHR10458">
    <property type="entry name" value="PEPTIDE DEFORMYLASE"/>
    <property type="match status" value="1"/>
</dbReference>
<dbReference type="NCBIfam" id="TIGR00079">
    <property type="entry name" value="pept_deformyl"/>
    <property type="match status" value="1"/>
</dbReference>
<comment type="function">
    <text evidence="2">Removes the formyl group from the N-terminal Met of newly synthesized proteins. Requires at least a dipeptide for an efficient rate of reaction. N-terminal L-methionine is a prerequisite for activity but the enzyme has broad specificity at other positions.</text>
</comment>
<dbReference type="GO" id="GO:0006412">
    <property type="term" value="P:translation"/>
    <property type="evidence" value="ECO:0007669"/>
    <property type="project" value="UniProtKB-UniRule"/>
</dbReference>
<protein>
    <recommendedName>
        <fullName evidence="2">Peptide deformylase</fullName>
        <shortName evidence="2">PDF</shortName>
        <ecNumber evidence="2">3.5.1.88</ecNumber>
    </recommendedName>
    <alternativeName>
        <fullName evidence="2">Polypeptide deformylase</fullName>
    </alternativeName>
</protein>
<sequence length="184" mass="21302">MDMRKMVLYPDSKLRVKTEEVKNVTARLLKEIKDLVEVLDKSENGAGLASTQIGYKNRFLGIKKEKEILVMINPQIIKTYGEKVYPIIEDSEGKKEDFLEGCLSFPNLYGTVKRFLKVEVSWEEIKSEKLTQKQQLMDGFEAIVLQHELDHLNGILFTDHIKKDGGKLYRFVGKERIELDKSSY</sequence>
<dbReference type="GO" id="GO:0042586">
    <property type="term" value="F:peptide deformylase activity"/>
    <property type="evidence" value="ECO:0007669"/>
    <property type="project" value="UniProtKB-UniRule"/>
</dbReference>